<protein>
    <recommendedName>
        <fullName evidence="5">LPXTG-motif cell wall-anchored protein</fullName>
    </recommendedName>
</protein>
<evidence type="ECO:0000256" key="1">
    <source>
        <dbReference type="SAM" id="MobiDB-lite"/>
    </source>
</evidence>
<evidence type="ECO:0000256" key="2">
    <source>
        <dbReference type="SAM" id="Phobius"/>
    </source>
</evidence>
<sequence length="84" mass="8879">MSLIAGHGPLFIAPANLLHGNHVPAPAPYSVSPIFYALIAVSVLVFLVAVAAGAYWMSRRNRTQPPYTATTEPITPASMSRSSS</sequence>
<organism evidence="3 4">
    <name type="scientific">Actinomycetospora endophytica</name>
    <dbReference type="NCBI Taxonomy" id="2291215"/>
    <lineage>
        <taxon>Bacteria</taxon>
        <taxon>Bacillati</taxon>
        <taxon>Actinomycetota</taxon>
        <taxon>Actinomycetes</taxon>
        <taxon>Pseudonocardiales</taxon>
        <taxon>Pseudonocardiaceae</taxon>
        <taxon>Actinomycetospora</taxon>
    </lineage>
</organism>
<feature type="transmembrane region" description="Helical" evidence="2">
    <location>
        <begin position="34"/>
        <end position="57"/>
    </location>
</feature>
<dbReference type="EMBL" id="JAJNDB010000001">
    <property type="protein sequence ID" value="MCD2191934.1"/>
    <property type="molecule type" value="Genomic_DNA"/>
</dbReference>
<reference evidence="3 4" key="1">
    <citation type="submission" date="2021-11" db="EMBL/GenBank/DDBJ databases">
        <title>Draft genome sequence of Actinomycetospora sp. SF1 isolated from the rhizosphere soil.</title>
        <authorList>
            <person name="Duangmal K."/>
            <person name="Chantavorakit T."/>
        </authorList>
    </citation>
    <scope>NUCLEOTIDE SEQUENCE [LARGE SCALE GENOMIC DNA]</scope>
    <source>
        <strain evidence="3 4">TBRC 5722</strain>
    </source>
</reference>
<accession>A0ABS8P4E7</accession>
<gene>
    <name evidence="3" type="ORF">LQ327_00835</name>
</gene>
<name>A0ABS8P4E7_9PSEU</name>
<dbReference type="Proteomes" id="UP001199469">
    <property type="component" value="Unassembled WGS sequence"/>
</dbReference>
<comment type="caution">
    <text evidence="3">The sequence shown here is derived from an EMBL/GenBank/DDBJ whole genome shotgun (WGS) entry which is preliminary data.</text>
</comment>
<dbReference type="RefSeq" id="WP_230729626.1">
    <property type="nucleotide sequence ID" value="NZ_JAJNDB010000001.1"/>
</dbReference>
<evidence type="ECO:0008006" key="5">
    <source>
        <dbReference type="Google" id="ProtNLM"/>
    </source>
</evidence>
<feature type="region of interest" description="Disordered" evidence="1">
    <location>
        <begin position="63"/>
        <end position="84"/>
    </location>
</feature>
<evidence type="ECO:0000313" key="4">
    <source>
        <dbReference type="Proteomes" id="UP001199469"/>
    </source>
</evidence>
<keyword evidence="2" id="KW-1133">Transmembrane helix</keyword>
<evidence type="ECO:0000313" key="3">
    <source>
        <dbReference type="EMBL" id="MCD2191934.1"/>
    </source>
</evidence>
<keyword evidence="2" id="KW-0812">Transmembrane</keyword>
<keyword evidence="4" id="KW-1185">Reference proteome</keyword>
<keyword evidence="2" id="KW-0472">Membrane</keyword>
<proteinExistence type="predicted"/>